<protein>
    <submittedName>
        <fullName evidence="2">Uncharacterized protein</fullName>
    </submittedName>
</protein>
<dbReference type="RefSeq" id="WP_114428119.1">
    <property type="nucleotide sequence ID" value="NZ_QPJM01000001.1"/>
</dbReference>
<comment type="caution">
    <text evidence="2">The sequence shown here is derived from an EMBL/GenBank/DDBJ whole genome shotgun (WGS) entry which is preliminary data.</text>
</comment>
<feature type="transmembrane region" description="Helical" evidence="1">
    <location>
        <begin position="70"/>
        <end position="89"/>
    </location>
</feature>
<name>A0A368Z4Z9_9HYPH</name>
<feature type="transmembrane region" description="Helical" evidence="1">
    <location>
        <begin position="44"/>
        <end position="63"/>
    </location>
</feature>
<proteinExistence type="predicted"/>
<evidence type="ECO:0000313" key="2">
    <source>
        <dbReference type="EMBL" id="RCW87522.1"/>
    </source>
</evidence>
<gene>
    <name evidence="2" type="ORF">C7476_101286</name>
</gene>
<keyword evidence="1" id="KW-0812">Transmembrane</keyword>
<dbReference type="EMBL" id="QPJM01000001">
    <property type="protein sequence ID" value="RCW87522.1"/>
    <property type="molecule type" value="Genomic_DNA"/>
</dbReference>
<reference evidence="2 3" key="1">
    <citation type="submission" date="2018-07" db="EMBL/GenBank/DDBJ databases">
        <title>Genomic Encyclopedia of Type Strains, Phase III (KMG-III): the genomes of soil and plant-associated and newly described type strains.</title>
        <authorList>
            <person name="Whitman W."/>
        </authorList>
    </citation>
    <scope>NUCLEOTIDE SEQUENCE [LARGE SCALE GENOMIC DNA]</scope>
    <source>
        <strain evidence="2 3">31-25a</strain>
    </source>
</reference>
<evidence type="ECO:0000313" key="3">
    <source>
        <dbReference type="Proteomes" id="UP000253324"/>
    </source>
</evidence>
<keyword evidence="3" id="KW-1185">Reference proteome</keyword>
<feature type="transmembrane region" description="Helical" evidence="1">
    <location>
        <begin position="12"/>
        <end position="32"/>
    </location>
</feature>
<dbReference type="Proteomes" id="UP000253324">
    <property type="component" value="Unassembled WGS sequence"/>
</dbReference>
<keyword evidence="1" id="KW-1133">Transmembrane helix</keyword>
<evidence type="ECO:0000256" key="1">
    <source>
        <dbReference type="SAM" id="Phobius"/>
    </source>
</evidence>
<accession>A0A368Z4Z9</accession>
<keyword evidence="1" id="KW-0472">Membrane</keyword>
<organism evidence="2 3">
    <name type="scientific">Phyllobacterium bourgognense</name>
    <dbReference type="NCBI Taxonomy" id="314236"/>
    <lineage>
        <taxon>Bacteria</taxon>
        <taxon>Pseudomonadati</taxon>
        <taxon>Pseudomonadota</taxon>
        <taxon>Alphaproteobacteria</taxon>
        <taxon>Hyphomicrobiales</taxon>
        <taxon>Phyllobacteriaceae</taxon>
        <taxon>Phyllobacterium</taxon>
    </lineage>
</organism>
<dbReference type="OrthoDB" id="8116100at2"/>
<sequence length="98" mass="10621">MQETNRTQSPYIKALACSAVAFALAIGAQFLGYTLPSFTTRTEAVSQLVALVMVPGLIVGLLAKKSTREWPLWLIVCAFIALLIVVTMVHEVTAPMRA</sequence>
<dbReference type="AlphaFoldDB" id="A0A368Z4Z9"/>